<dbReference type="AlphaFoldDB" id="A0A133UDV4"/>
<sequence length="75" mass="8532">TWSRELISEKQIRIVGSGRIENVVKVAENKWKFLVPKESAGRRASPYDGVRIEILNVEEAPNTYQVGGEIFPVEF</sequence>
<organism evidence="1 2">
    <name type="scientific">candidate division MSBL1 archaeon SCGC-AAA259E19</name>
    <dbReference type="NCBI Taxonomy" id="1698264"/>
    <lineage>
        <taxon>Archaea</taxon>
        <taxon>Methanobacteriati</taxon>
        <taxon>Methanobacteriota</taxon>
        <taxon>candidate division MSBL1</taxon>
    </lineage>
</organism>
<reference evidence="1 2" key="1">
    <citation type="journal article" date="2016" name="Sci. Rep.">
        <title>Metabolic traits of an uncultured archaeal lineage -MSBL1- from brine pools of the Red Sea.</title>
        <authorList>
            <person name="Mwirichia R."/>
            <person name="Alam I."/>
            <person name="Rashid M."/>
            <person name="Vinu M."/>
            <person name="Ba-Alawi W."/>
            <person name="Anthony Kamau A."/>
            <person name="Kamanda Ngugi D."/>
            <person name="Goker M."/>
            <person name="Klenk H.P."/>
            <person name="Bajic V."/>
            <person name="Stingl U."/>
        </authorList>
    </citation>
    <scope>NUCLEOTIDE SEQUENCE [LARGE SCALE GENOMIC DNA]</scope>
    <source>
        <strain evidence="1">SCGC-AAA259E19</strain>
    </source>
</reference>
<keyword evidence="2" id="KW-1185">Reference proteome</keyword>
<dbReference type="Proteomes" id="UP000070284">
    <property type="component" value="Unassembled WGS sequence"/>
</dbReference>
<proteinExistence type="predicted"/>
<name>A0A133UDV4_9EURY</name>
<evidence type="ECO:0000313" key="2">
    <source>
        <dbReference type="Proteomes" id="UP000070284"/>
    </source>
</evidence>
<protein>
    <submittedName>
        <fullName evidence="1">Uncharacterized protein</fullName>
    </submittedName>
</protein>
<evidence type="ECO:0000313" key="1">
    <source>
        <dbReference type="EMBL" id="KXA92345.1"/>
    </source>
</evidence>
<gene>
    <name evidence="1" type="ORF">AKJ65_07675</name>
</gene>
<dbReference type="EMBL" id="LHXO01000166">
    <property type="protein sequence ID" value="KXA92345.1"/>
    <property type="molecule type" value="Genomic_DNA"/>
</dbReference>
<feature type="non-terminal residue" evidence="1">
    <location>
        <position position="1"/>
    </location>
</feature>
<accession>A0A133UDV4</accession>
<comment type="caution">
    <text evidence="1">The sequence shown here is derived from an EMBL/GenBank/DDBJ whole genome shotgun (WGS) entry which is preliminary data.</text>
</comment>